<protein>
    <submittedName>
        <fullName evidence="10">MFS family arabinose efflux permease</fullName>
    </submittedName>
</protein>
<evidence type="ECO:0000256" key="3">
    <source>
        <dbReference type="ARBA" id="ARBA00022475"/>
    </source>
</evidence>
<dbReference type="InterPro" id="IPR036259">
    <property type="entry name" value="MFS_trans_sf"/>
</dbReference>
<feature type="transmembrane region" description="Helical" evidence="8">
    <location>
        <begin position="337"/>
        <end position="357"/>
    </location>
</feature>
<dbReference type="Gene3D" id="1.20.1250.20">
    <property type="entry name" value="MFS general substrate transporter like domains"/>
    <property type="match status" value="1"/>
</dbReference>
<evidence type="ECO:0000259" key="9">
    <source>
        <dbReference type="PROSITE" id="PS50850"/>
    </source>
</evidence>
<evidence type="ECO:0000256" key="2">
    <source>
        <dbReference type="ARBA" id="ARBA00022448"/>
    </source>
</evidence>
<comment type="caution">
    <text evidence="10">The sequence shown here is derived from an EMBL/GenBank/DDBJ whole genome shotgun (WGS) entry which is preliminary data.</text>
</comment>
<feature type="transmembrane region" description="Helical" evidence="8">
    <location>
        <begin position="138"/>
        <end position="160"/>
    </location>
</feature>
<dbReference type="EMBL" id="JAUSVU010000019">
    <property type="protein sequence ID" value="MDQ0535685.1"/>
    <property type="molecule type" value="Genomic_DNA"/>
</dbReference>
<feature type="transmembrane region" description="Helical" evidence="8">
    <location>
        <begin position="21"/>
        <end position="41"/>
    </location>
</feature>
<organism evidence="10 11">
    <name type="scientific">Azospirillum picis</name>
    <dbReference type="NCBI Taxonomy" id="488438"/>
    <lineage>
        <taxon>Bacteria</taxon>
        <taxon>Pseudomonadati</taxon>
        <taxon>Pseudomonadota</taxon>
        <taxon>Alphaproteobacteria</taxon>
        <taxon>Rhodospirillales</taxon>
        <taxon>Azospirillaceae</taxon>
        <taxon>Azospirillum</taxon>
    </lineage>
</organism>
<evidence type="ECO:0000256" key="5">
    <source>
        <dbReference type="ARBA" id="ARBA00022989"/>
    </source>
</evidence>
<dbReference type="Pfam" id="PF07690">
    <property type="entry name" value="MFS_1"/>
    <property type="match status" value="1"/>
</dbReference>
<accession>A0ABU0MQD5</accession>
<feature type="transmembrane region" description="Helical" evidence="8">
    <location>
        <begin position="544"/>
        <end position="567"/>
    </location>
</feature>
<evidence type="ECO:0000256" key="6">
    <source>
        <dbReference type="ARBA" id="ARBA00023136"/>
    </source>
</evidence>
<dbReference type="RefSeq" id="WP_307354515.1">
    <property type="nucleotide sequence ID" value="NZ_JAGINO010000021.1"/>
</dbReference>
<keyword evidence="5 8" id="KW-1133">Transmembrane helix</keyword>
<name>A0ABU0MQD5_9PROT</name>
<keyword evidence="2" id="KW-0813">Transport</keyword>
<evidence type="ECO:0000256" key="4">
    <source>
        <dbReference type="ARBA" id="ARBA00022692"/>
    </source>
</evidence>
<feature type="transmembrane region" description="Helical" evidence="8">
    <location>
        <begin position="419"/>
        <end position="437"/>
    </location>
</feature>
<evidence type="ECO:0000256" key="8">
    <source>
        <dbReference type="SAM" id="Phobius"/>
    </source>
</evidence>
<feature type="region of interest" description="Disordered" evidence="7">
    <location>
        <begin position="572"/>
        <end position="595"/>
    </location>
</feature>
<dbReference type="PROSITE" id="PS50850">
    <property type="entry name" value="MFS"/>
    <property type="match status" value="1"/>
</dbReference>
<keyword evidence="11" id="KW-1185">Reference proteome</keyword>
<feature type="transmembrane region" description="Helical" evidence="8">
    <location>
        <begin position="251"/>
        <end position="269"/>
    </location>
</feature>
<feature type="transmembrane region" description="Helical" evidence="8">
    <location>
        <begin position="309"/>
        <end position="331"/>
    </location>
</feature>
<feature type="transmembrane region" description="Helical" evidence="8">
    <location>
        <begin position="105"/>
        <end position="126"/>
    </location>
</feature>
<sequence length="595" mass="61885">MCLERFMQPALVVRPRLTLPLLTIFCLSLLSYLIFAKFYAICGQQSFGFTGLSTGFSGPQAQHDGTALCNMRDHIRVVAALPMAAVGILALLLPSSMRLAGATPFRGLIPVTLAIVAFAAGLVPRLTGVLEPTALRSFLLEAAVMAAVSLLLAFEVLLLLAARPAPLARASGEDREGGVAAMRFALFLFMLAEELSRSFLPLYARELYVPVAGLSETLMMGLPIGLFMLLVAVFTPFAGVWADRFGSRRTLLLGVLPAVAGFAGTAAAQSLTELLLWRSACALGYAVMFIAAQGFIARHTPVGQRARGMARFVAAVIVAGLCGAPIGGILADHVGPRATFLVSALLALAAAGTTLLLPADHPGAGQASPFRLRVAAGLFRNPRFMALLLFSSVPTKLMLTGYLFYLVPVSLHAAGETPAGIGRMMMLYGLIIALFAPRLSHVADRAGRHALFAGIGGLIGGAGTLVVLQAPGVPGIVAGIGALGIAHALNNSTQLALVPEVCRDECDRIGSTSVFAVYRLLERGGSVAGPLLAAALADRFGVQAALGALGVLGMLCGTAFCAVFLLVPSRDRPASPVPNRTSAPLFVQGGDDAHA</sequence>
<reference evidence="10 11" key="1">
    <citation type="submission" date="2023-07" db="EMBL/GenBank/DDBJ databases">
        <title>Genomic Encyclopedia of Type Strains, Phase IV (KMG-IV): sequencing the most valuable type-strain genomes for metagenomic binning, comparative biology and taxonomic classification.</title>
        <authorList>
            <person name="Goeker M."/>
        </authorList>
    </citation>
    <scope>NUCLEOTIDE SEQUENCE [LARGE SCALE GENOMIC DNA]</scope>
    <source>
        <strain evidence="10 11">DSM 19922</strain>
    </source>
</reference>
<dbReference type="InterPro" id="IPR050171">
    <property type="entry name" value="MFS_Transporters"/>
</dbReference>
<evidence type="ECO:0000313" key="11">
    <source>
        <dbReference type="Proteomes" id="UP001244552"/>
    </source>
</evidence>
<keyword evidence="4 8" id="KW-0812">Transmembrane</keyword>
<feature type="transmembrane region" description="Helical" evidence="8">
    <location>
        <begin position="449"/>
        <end position="468"/>
    </location>
</feature>
<evidence type="ECO:0000313" key="10">
    <source>
        <dbReference type="EMBL" id="MDQ0535685.1"/>
    </source>
</evidence>
<keyword evidence="3" id="KW-1003">Cell membrane</keyword>
<proteinExistence type="predicted"/>
<gene>
    <name evidence="10" type="ORF">QO018_004569</name>
</gene>
<evidence type="ECO:0000256" key="7">
    <source>
        <dbReference type="SAM" id="MobiDB-lite"/>
    </source>
</evidence>
<comment type="subcellular location">
    <subcellularLocation>
        <location evidence="1">Cell membrane</location>
        <topology evidence="1">Multi-pass membrane protein</topology>
    </subcellularLocation>
</comment>
<keyword evidence="6 8" id="KW-0472">Membrane</keyword>
<feature type="transmembrane region" description="Helical" evidence="8">
    <location>
        <begin position="181"/>
        <end position="200"/>
    </location>
</feature>
<feature type="transmembrane region" description="Helical" evidence="8">
    <location>
        <begin position="220"/>
        <end position="239"/>
    </location>
</feature>
<feature type="domain" description="Major facilitator superfamily (MFS) profile" evidence="9">
    <location>
        <begin position="178"/>
        <end position="571"/>
    </location>
</feature>
<feature type="transmembrane region" description="Helical" evidence="8">
    <location>
        <begin position="275"/>
        <end position="297"/>
    </location>
</feature>
<dbReference type="InterPro" id="IPR020846">
    <property type="entry name" value="MFS_dom"/>
</dbReference>
<feature type="transmembrane region" description="Helical" evidence="8">
    <location>
        <begin position="74"/>
        <end position="93"/>
    </location>
</feature>
<dbReference type="SUPFAM" id="SSF103473">
    <property type="entry name" value="MFS general substrate transporter"/>
    <property type="match status" value="1"/>
</dbReference>
<dbReference type="InterPro" id="IPR011701">
    <property type="entry name" value="MFS"/>
</dbReference>
<dbReference type="PANTHER" id="PTHR23517">
    <property type="entry name" value="RESISTANCE PROTEIN MDTM, PUTATIVE-RELATED-RELATED"/>
    <property type="match status" value="1"/>
</dbReference>
<dbReference type="Proteomes" id="UP001244552">
    <property type="component" value="Unassembled WGS sequence"/>
</dbReference>
<dbReference type="PANTHER" id="PTHR23517:SF3">
    <property type="entry name" value="INTEGRAL MEMBRANE TRANSPORT PROTEIN"/>
    <property type="match status" value="1"/>
</dbReference>
<feature type="transmembrane region" description="Helical" evidence="8">
    <location>
        <begin position="384"/>
        <end position="407"/>
    </location>
</feature>
<evidence type="ECO:0000256" key="1">
    <source>
        <dbReference type="ARBA" id="ARBA00004651"/>
    </source>
</evidence>